<dbReference type="GO" id="GO:0005739">
    <property type="term" value="C:mitochondrion"/>
    <property type="evidence" value="ECO:0007669"/>
    <property type="project" value="GOC"/>
</dbReference>
<evidence type="ECO:0000256" key="4">
    <source>
        <dbReference type="ARBA" id="ARBA00022723"/>
    </source>
</evidence>
<dbReference type="GO" id="GO:0016020">
    <property type="term" value="C:membrane"/>
    <property type="evidence" value="ECO:0007669"/>
    <property type="project" value="UniProtKB-SubCell"/>
</dbReference>
<gene>
    <name evidence="9" type="ORF">DEO72_LG10g1927</name>
</gene>
<keyword evidence="2 8" id="KW-0349">Heme</keyword>
<comment type="cofactor">
    <cofactor evidence="8">
        <name>heme c</name>
        <dbReference type="ChEBI" id="CHEBI:61717"/>
    </cofactor>
    <text evidence="8">Binds 1 heme c group covalently per subunit.</text>
</comment>
<keyword evidence="3" id="KW-0812">Transmembrane</keyword>
<evidence type="ECO:0000256" key="8">
    <source>
        <dbReference type="PIRSR" id="PIRSR602326-1"/>
    </source>
</evidence>
<dbReference type="InterPro" id="IPR002326">
    <property type="entry name" value="Cyt_c1"/>
</dbReference>
<keyword evidence="10" id="KW-1185">Reference proteome</keyword>
<dbReference type="SUPFAM" id="SSF46626">
    <property type="entry name" value="Cytochrome c"/>
    <property type="match status" value="1"/>
</dbReference>
<dbReference type="PANTHER" id="PTHR10266">
    <property type="entry name" value="CYTOCHROME C1"/>
    <property type="match status" value="1"/>
</dbReference>
<evidence type="ECO:0000313" key="9">
    <source>
        <dbReference type="EMBL" id="QCE10696.1"/>
    </source>
</evidence>
<dbReference type="GO" id="GO:0006122">
    <property type="term" value="P:mitochondrial electron transport, ubiquinol to cytochrome c"/>
    <property type="evidence" value="ECO:0007669"/>
    <property type="project" value="TreeGrafter"/>
</dbReference>
<accession>A0A4D6NAC9</accession>
<dbReference type="AlphaFoldDB" id="A0A4D6NAC9"/>
<dbReference type="Pfam" id="PF02167">
    <property type="entry name" value="Cytochrom_C1"/>
    <property type="match status" value="1"/>
</dbReference>
<dbReference type="PANTHER" id="PTHR10266:SF3">
    <property type="entry name" value="CYTOCHROME C1, HEME PROTEIN, MITOCHONDRIAL"/>
    <property type="match status" value="1"/>
</dbReference>
<dbReference type="InterPro" id="IPR036909">
    <property type="entry name" value="Cyt_c-like_dom_sf"/>
</dbReference>
<keyword evidence="7" id="KW-0472">Membrane</keyword>
<evidence type="ECO:0000256" key="3">
    <source>
        <dbReference type="ARBA" id="ARBA00022692"/>
    </source>
</evidence>
<reference evidence="9 10" key="1">
    <citation type="submission" date="2019-04" db="EMBL/GenBank/DDBJ databases">
        <title>An improved genome assembly and genetic linkage map for asparagus bean, Vigna unguiculata ssp. sesquipedialis.</title>
        <authorList>
            <person name="Xia Q."/>
            <person name="Zhang R."/>
            <person name="Dong Y."/>
        </authorList>
    </citation>
    <scope>NUCLEOTIDE SEQUENCE [LARGE SCALE GENOMIC DNA]</scope>
    <source>
        <tissue evidence="9">Leaf</tissue>
    </source>
</reference>
<keyword evidence="5" id="KW-1133">Transmembrane helix</keyword>
<feature type="binding site" description="covalent" evidence="8">
    <location>
        <position position="43"/>
    </location>
    <ligand>
        <name>heme c</name>
        <dbReference type="ChEBI" id="CHEBI:61717"/>
    </ligand>
</feature>
<proteinExistence type="predicted"/>
<keyword evidence="4 8" id="KW-0479">Metal-binding</keyword>
<dbReference type="Proteomes" id="UP000501690">
    <property type="component" value="Linkage Group LG10"/>
</dbReference>
<evidence type="ECO:0000256" key="2">
    <source>
        <dbReference type="ARBA" id="ARBA00022617"/>
    </source>
</evidence>
<evidence type="ECO:0000256" key="6">
    <source>
        <dbReference type="ARBA" id="ARBA00023004"/>
    </source>
</evidence>
<dbReference type="EMBL" id="CP039354">
    <property type="protein sequence ID" value="QCE10696.1"/>
    <property type="molecule type" value="Genomic_DNA"/>
</dbReference>
<dbReference type="GO" id="GO:0009055">
    <property type="term" value="F:electron transfer activity"/>
    <property type="evidence" value="ECO:0007669"/>
    <property type="project" value="InterPro"/>
</dbReference>
<evidence type="ECO:0000256" key="1">
    <source>
        <dbReference type="ARBA" id="ARBA00004370"/>
    </source>
</evidence>
<comment type="subcellular location">
    <subcellularLocation>
        <location evidence="1">Membrane</location>
    </subcellularLocation>
</comment>
<evidence type="ECO:0000256" key="7">
    <source>
        <dbReference type="ARBA" id="ARBA00023136"/>
    </source>
</evidence>
<feature type="binding site" description="covalent" evidence="8">
    <location>
        <position position="44"/>
    </location>
    <ligand>
        <name>heme c</name>
        <dbReference type="ChEBI" id="CHEBI:61717"/>
    </ligand>
</feature>
<feature type="binding site" description="covalent" evidence="8">
    <location>
        <position position="40"/>
    </location>
    <ligand>
        <name>heme c</name>
        <dbReference type="ChEBI" id="CHEBI:61717"/>
    </ligand>
</feature>
<evidence type="ECO:0000313" key="10">
    <source>
        <dbReference type="Proteomes" id="UP000501690"/>
    </source>
</evidence>
<dbReference type="GO" id="GO:0046872">
    <property type="term" value="F:metal ion binding"/>
    <property type="evidence" value="ECO:0007669"/>
    <property type="project" value="UniProtKB-KW"/>
</dbReference>
<protein>
    <submittedName>
        <fullName evidence="9">Ubiquinol-cytochrome c reductase cytochrome c1 subunit</fullName>
    </submittedName>
</protein>
<name>A0A4D6NAC9_VIGUN</name>
<keyword evidence="6 8" id="KW-0408">Iron</keyword>
<dbReference type="Gene3D" id="1.10.760.10">
    <property type="entry name" value="Cytochrome c-like domain"/>
    <property type="match status" value="1"/>
</dbReference>
<organism evidence="9 10">
    <name type="scientific">Vigna unguiculata</name>
    <name type="common">Cowpea</name>
    <dbReference type="NCBI Taxonomy" id="3917"/>
    <lineage>
        <taxon>Eukaryota</taxon>
        <taxon>Viridiplantae</taxon>
        <taxon>Streptophyta</taxon>
        <taxon>Embryophyta</taxon>
        <taxon>Tracheophyta</taxon>
        <taxon>Spermatophyta</taxon>
        <taxon>Magnoliopsida</taxon>
        <taxon>eudicotyledons</taxon>
        <taxon>Gunneridae</taxon>
        <taxon>Pentapetalae</taxon>
        <taxon>rosids</taxon>
        <taxon>fabids</taxon>
        <taxon>Fabales</taxon>
        <taxon>Fabaceae</taxon>
        <taxon>Papilionoideae</taxon>
        <taxon>50 kb inversion clade</taxon>
        <taxon>NPAAA clade</taxon>
        <taxon>indigoferoid/millettioid clade</taxon>
        <taxon>Phaseoleae</taxon>
        <taxon>Vigna</taxon>
    </lineage>
</organism>
<sequence>MKLSMAWHVLTIHGLTREFLVHMTMLHKIRRGHQVYTEVCASCHSMSLISYRDLVGVAYTEGDVKAMATEIEVIDGKMMRVRCLHALARHNGYNYVFALLTGYCDPPAVTS</sequence>
<evidence type="ECO:0000256" key="5">
    <source>
        <dbReference type="ARBA" id="ARBA00022989"/>
    </source>
</evidence>
<dbReference type="GO" id="GO:0020037">
    <property type="term" value="F:heme binding"/>
    <property type="evidence" value="ECO:0007669"/>
    <property type="project" value="InterPro"/>
</dbReference>